<dbReference type="InterPro" id="IPR036614">
    <property type="entry name" value="RusA-like_sf"/>
</dbReference>
<evidence type="ECO:0000313" key="2">
    <source>
        <dbReference type="EMBL" id="ACX85595.1"/>
    </source>
</evidence>
<protein>
    <submittedName>
        <fullName evidence="2">PCQ3_94</fullName>
    </submittedName>
</protein>
<dbReference type="Pfam" id="PF05866">
    <property type="entry name" value="RusA"/>
    <property type="match status" value="1"/>
</dbReference>
<proteinExistence type="predicted"/>
<keyword evidence="2" id="KW-0614">Plasmid</keyword>
<dbReference type="GO" id="GO:0006281">
    <property type="term" value="P:DNA repair"/>
    <property type="evidence" value="ECO:0007669"/>
    <property type="project" value="InterPro"/>
</dbReference>
<dbReference type="SUPFAM" id="SSF103084">
    <property type="entry name" value="Holliday junction resolvase RusA"/>
    <property type="match status" value="1"/>
</dbReference>
<reference evidence="2" key="1">
    <citation type="journal article" date="2010" name="J. Bacteriol.">
        <title>Characterization of the replication, transfer, and plasmid/lytic phage cycle of the Streptomyces plasmid-phage pZL12.</title>
        <authorList>
            <person name="Zhong L."/>
            <person name="Cheng Q."/>
            <person name="Tian X."/>
            <person name="Zhao L."/>
            <person name="Qin Z."/>
        </authorList>
    </citation>
    <scope>NUCLEOTIDE SEQUENCE</scope>
    <source>
        <strain evidence="2">W9</strain>
        <plasmid evidence="2">pCQ3</plasmid>
    </source>
</reference>
<feature type="region of interest" description="Disordered" evidence="1">
    <location>
        <begin position="84"/>
        <end position="105"/>
    </location>
</feature>
<dbReference type="EMBL" id="GQ983381">
    <property type="protein sequence ID" value="ACX85595.1"/>
    <property type="molecule type" value="Genomic_DNA"/>
</dbReference>
<name>D0UZE3_9ACTN</name>
<accession>D0UZE3</accession>
<sequence length="228" mass="24934">MTTALNVYNAGETLPGTNLTLTYIQLTTPHGPLRMTSEEATTLGHQLLAAADYEHRTNLTDEDATNPYLDPYPWNTHPALTATVHGLPGPQGSKTPIGYGRSRTTGKTIPLMRESSTKVKPWRDKVQAAITAALHTSAPLAGPVYAHITFTMPKPVRAPKRRRTYPAVTPDIDKLERSTYDAITKAAAWKDDGCVIESHARKVYPDEHPDALDQPGALIRLYTLGDPS</sequence>
<geneLocation type="plasmid" evidence="2">
    <name>pCQ3</name>
</geneLocation>
<evidence type="ECO:0000256" key="1">
    <source>
        <dbReference type="SAM" id="MobiDB-lite"/>
    </source>
</evidence>
<dbReference type="InterPro" id="IPR008822">
    <property type="entry name" value="Endonuclease_RusA-like"/>
</dbReference>
<organism evidence="2">
    <name type="scientific">Streptomyces sp. W9</name>
    <dbReference type="NCBI Taxonomy" id="682410"/>
    <lineage>
        <taxon>Bacteria</taxon>
        <taxon>Bacillati</taxon>
        <taxon>Actinomycetota</taxon>
        <taxon>Actinomycetes</taxon>
        <taxon>Kitasatosporales</taxon>
        <taxon>Streptomycetaceae</taxon>
        <taxon>Streptomyces</taxon>
    </lineage>
</organism>
<gene>
    <name evidence="2" type="ORF">pCQ3.94</name>
</gene>
<dbReference type="RefSeq" id="WP_012840480.1">
    <property type="nucleotide sequence ID" value="NC_013449.1"/>
</dbReference>
<dbReference type="Gene3D" id="3.30.1330.70">
    <property type="entry name" value="Holliday junction resolvase RusA"/>
    <property type="match status" value="1"/>
</dbReference>
<dbReference type="GO" id="GO:0000287">
    <property type="term" value="F:magnesium ion binding"/>
    <property type="evidence" value="ECO:0007669"/>
    <property type="project" value="InterPro"/>
</dbReference>
<dbReference type="GO" id="GO:0006310">
    <property type="term" value="P:DNA recombination"/>
    <property type="evidence" value="ECO:0007669"/>
    <property type="project" value="InterPro"/>
</dbReference>
<dbReference type="AlphaFoldDB" id="D0UZE3"/>